<evidence type="ECO:0000256" key="1">
    <source>
        <dbReference type="SAM" id="MobiDB-lite"/>
    </source>
</evidence>
<accession>A0A5K3G355</accession>
<proteinExistence type="predicted"/>
<sequence length="97" mass="10856">NFTPKSSTSNSVSRREPSAANAPARQDRFQKRADPSATLPRSVIMKASTRGSREGGFLTEGKAAIYCVKMADQRMPASKRLAEQERRQAEDERWSVR</sequence>
<reference evidence="2" key="1">
    <citation type="submission" date="2019-11" db="UniProtKB">
        <authorList>
            <consortium name="WormBaseParasite"/>
        </authorList>
    </citation>
    <scope>IDENTIFICATION</scope>
</reference>
<feature type="compositionally biased region" description="Basic and acidic residues" evidence="1">
    <location>
        <begin position="25"/>
        <end position="34"/>
    </location>
</feature>
<feature type="region of interest" description="Disordered" evidence="1">
    <location>
        <begin position="73"/>
        <end position="97"/>
    </location>
</feature>
<name>A0A5K3G355_MESCO</name>
<organism evidence="2">
    <name type="scientific">Mesocestoides corti</name>
    <name type="common">Flatworm</name>
    <dbReference type="NCBI Taxonomy" id="53468"/>
    <lineage>
        <taxon>Eukaryota</taxon>
        <taxon>Metazoa</taxon>
        <taxon>Spiralia</taxon>
        <taxon>Lophotrochozoa</taxon>
        <taxon>Platyhelminthes</taxon>
        <taxon>Cestoda</taxon>
        <taxon>Eucestoda</taxon>
        <taxon>Cyclophyllidea</taxon>
        <taxon>Mesocestoididae</taxon>
        <taxon>Mesocestoides</taxon>
    </lineage>
</organism>
<protein>
    <submittedName>
        <fullName evidence="2">Uncharacterized protein</fullName>
    </submittedName>
</protein>
<feature type="compositionally biased region" description="Polar residues" evidence="1">
    <location>
        <begin position="1"/>
        <end position="12"/>
    </location>
</feature>
<feature type="compositionally biased region" description="Basic and acidic residues" evidence="1">
    <location>
        <begin position="80"/>
        <end position="97"/>
    </location>
</feature>
<feature type="region of interest" description="Disordered" evidence="1">
    <location>
        <begin position="1"/>
        <end position="56"/>
    </location>
</feature>
<dbReference type="AlphaFoldDB" id="A0A5K3G355"/>
<evidence type="ECO:0000313" key="2">
    <source>
        <dbReference type="WBParaSite" id="MCU_014962-RA"/>
    </source>
</evidence>
<dbReference type="WBParaSite" id="MCU_014962-RA">
    <property type="protein sequence ID" value="MCU_014962-RA"/>
    <property type="gene ID" value="MCU_014962"/>
</dbReference>